<organism evidence="8 9">
    <name type="scientific">Adhaeribacter terreus</name>
    <dbReference type="NCBI Taxonomy" id="529703"/>
    <lineage>
        <taxon>Bacteria</taxon>
        <taxon>Pseudomonadati</taxon>
        <taxon>Bacteroidota</taxon>
        <taxon>Cytophagia</taxon>
        <taxon>Cytophagales</taxon>
        <taxon>Hymenobacteraceae</taxon>
        <taxon>Adhaeribacter</taxon>
    </lineage>
</organism>
<dbReference type="Pfam" id="PF02321">
    <property type="entry name" value="OEP"/>
    <property type="match status" value="2"/>
</dbReference>
<dbReference type="InterPro" id="IPR051906">
    <property type="entry name" value="TolC-like"/>
</dbReference>
<evidence type="ECO:0000256" key="6">
    <source>
        <dbReference type="ARBA" id="ARBA00023136"/>
    </source>
</evidence>
<proteinExistence type="inferred from homology"/>
<keyword evidence="6" id="KW-0472">Membrane</keyword>
<evidence type="ECO:0000256" key="1">
    <source>
        <dbReference type="ARBA" id="ARBA00004442"/>
    </source>
</evidence>
<dbReference type="Proteomes" id="UP001596161">
    <property type="component" value="Unassembled WGS sequence"/>
</dbReference>
<comment type="caution">
    <text evidence="8">The sequence shown here is derived from an EMBL/GenBank/DDBJ whole genome shotgun (WGS) entry which is preliminary data.</text>
</comment>
<protein>
    <submittedName>
        <fullName evidence="8">TolC family protein</fullName>
    </submittedName>
</protein>
<sequence>MVWSLKSTLCLLILLLLSRLLLAQTHLLSLETALQYAREKQLSVQQLRYDSEIAGAKLKQEKAAHYPKISADLDSRYNAQLPTQILPGDFRNLPGQNIPVVFGTKYSTTAALEGSYTIFDPERKYQVEHAKLEQEIAQNNLLTEQTDVALEVKKAYYSCLINQQKIKLTRGNLQRNEAFYWNTQTLFRNGQAQPIDVDRAKLNFQTQQAELQNATQNFEKSLLNLKYQTGLPLDSAVILTDTLLLSTAQPVFELNIFDLKARPEYLNLLLQQEQENLLLTRNKKLALPTLSFYGYYGSQAYRDNFTFLDFQEKWYPLSYAGAQLNWVLFEGFYRKVLVQESKITRKRRKVQLQIFERDYTFQIYDKLLSLKNEQQNLKIREDNVQLAEKVLRVTRIRFEQSLEKSQAVTDAENDLLNAQTNYLNALYDFTLARLEYERIAGK</sequence>
<keyword evidence="9" id="KW-1185">Reference proteome</keyword>
<evidence type="ECO:0000313" key="8">
    <source>
        <dbReference type="EMBL" id="MFC5269171.1"/>
    </source>
</evidence>
<keyword evidence="3" id="KW-0813">Transport</keyword>
<dbReference type="InterPro" id="IPR003423">
    <property type="entry name" value="OMP_efflux"/>
</dbReference>
<evidence type="ECO:0000313" key="9">
    <source>
        <dbReference type="Proteomes" id="UP001596161"/>
    </source>
</evidence>
<comment type="subcellular location">
    <subcellularLocation>
        <location evidence="1">Cell outer membrane</location>
    </subcellularLocation>
</comment>
<dbReference type="PANTHER" id="PTHR30026:SF20">
    <property type="entry name" value="OUTER MEMBRANE PROTEIN TOLC"/>
    <property type="match status" value="1"/>
</dbReference>
<evidence type="ECO:0000256" key="2">
    <source>
        <dbReference type="ARBA" id="ARBA00007613"/>
    </source>
</evidence>
<dbReference type="PANTHER" id="PTHR30026">
    <property type="entry name" value="OUTER MEMBRANE PROTEIN TOLC"/>
    <property type="match status" value="1"/>
</dbReference>
<keyword evidence="7" id="KW-0998">Cell outer membrane</keyword>
<accession>A0ABW0E676</accession>
<keyword evidence="4" id="KW-1134">Transmembrane beta strand</keyword>
<dbReference type="RefSeq" id="WP_378015555.1">
    <property type="nucleotide sequence ID" value="NZ_JBHSKT010000001.1"/>
</dbReference>
<evidence type="ECO:0000256" key="4">
    <source>
        <dbReference type="ARBA" id="ARBA00022452"/>
    </source>
</evidence>
<dbReference type="SUPFAM" id="SSF56954">
    <property type="entry name" value="Outer membrane efflux proteins (OEP)"/>
    <property type="match status" value="1"/>
</dbReference>
<reference evidence="9" key="1">
    <citation type="journal article" date="2019" name="Int. J. Syst. Evol. Microbiol.">
        <title>The Global Catalogue of Microorganisms (GCM) 10K type strain sequencing project: providing services to taxonomists for standard genome sequencing and annotation.</title>
        <authorList>
            <consortium name="The Broad Institute Genomics Platform"/>
            <consortium name="The Broad Institute Genome Sequencing Center for Infectious Disease"/>
            <person name="Wu L."/>
            <person name="Ma J."/>
        </authorList>
    </citation>
    <scope>NUCLEOTIDE SEQUENCE [LARGE SCALE GENOMIC DNA]</scope>
    <source>
        <strain evidence="9">KACC 12602</strain>
    </source>
</reference>
<evidence type="ECO:0000256" key="3">
    <source>
        <dbReference type="ARBA" id="ARBA00022448"/>
    </source>
</evidence>
<evidence type="ECO:0000256" key="7">
    <source>
        <dbReference type="ARBA" id="ARBA00023237"/>
    </source>
</evidence>
<comment type="similarity">
    <text evidence="2">Belongs to the outer membrane factor (OMF) (TC 1.B.17) family.</text>
</comment>
<dbReference type="Gene3D" id="1.20.1600.10">
    <property type="entry name" value="Outer membrane efflux proteins (OEP)"/>
    <property type="match status" value="1"/>
</dbReference>
<name>A0ABW0E676_9BACT</name>
<dbReference type="EMBL" id="JBHSKT010000001">
    <property type="protein sequence ID" value="MFC5269171.1"/>
    <property type="molecule type" value="Genomic_DNA"/>
</dbReference>
<gene>
    <name evidence="8" type="ORF">ACFPIB_01030</name>
</gene>
<evidence type="ECO:0000256" key="5">
    <source>
        <dbReference type="ARBA" id="ARBA00022692"/>
    </source>
</evidence>
<keyword evidence="5" id="KW-0812">Transmembrane</keyword>